<feature type="domain" description="RCK N-terminal" evidence="3">
    <location>
        <begin position="288"/>
        <end position="402"/>
    </location>
</feature>
<organism evidence="4 5">
    <name type="scientific">Candidatus Thiomargarita nelsonii</name>
    <dbReference type="NCBI Taxonomy" id="1003181"/>
    <lineage>
        <taxon>Bacteria</taxon>
        <taxon>Pseudomonadati</taxon>
        <taxon>Pseudomonadota</taxon>
        <taxon>Gammaproteobacteria</taxon>
        <taxon>Thiotrichales</taxon>
        <taxon>Thiotrichaceae</taxon>
        <taxon>Thiomargarita</taxon>
    </lineage>
</organism>
<evidence type="ECO:0000256" key="1">
    <source>
        <dbReference type="ARBA" id="ARBA00004651"/>
    </source>
</evidence>
<gene>
    <name evidence="4" type="ORF">PN36_22450</name>
</gene>
<sequence length="568" mass="64568">MNTIIFLVMRRMRVPLLILLTAYTVAMVGMTLIEGVDDQGQPWRMEFFHAFYFVSFMGTTIGFGEIPYEFSNAQRLWVTLSLYMTVVAWIYAIGALLSLLQDEALRHAMTESRFARTVDNIHEHFYLICGYGDTGRALVSALEERFMRTVVIEKKQERINVLMMENYPIYVPKFCADASLPLHLVEGGLKNPYCSGVVAITDDNLANLHIAITAKLLKPQLTVIGRVDSHDVAANMDSFGTDFIIDPFNVFARKLHTALHSPHLLLLRECLTGEKNSKLCEPLNPPQQGLWILCGYGRFGKAVYERFKGDKNIRFVVIEATLEKTGYPKVEYIEGRGTEAHTLQQAHVEEAVGIIAGTDDDVNNLSIIMTAREINPNLFVVLRQNRADNQIIFEAAKADIVMQASQIIANHIRVLLTTPLLVDFLRLSKRRGHKWIRQLLTRLKDVLNSTPAEIWEMRIDKNSAPALWNAFSQGNSVNFECLQADPRERQKKLACIPLLLVRSDKEMILLPEESECLAPGDQLLWCGRPGVASWMEWTLRDPLVLVYLSTGEIVPRSYVGRWFLKKRK</sequence>
<evidence type="ECO:0000313" key="4">
    <source>
        <dbReference type="EMBL" id="KHD05489.1"/>
    </source>
</evidence>
<dbReference type="Gene3D" id="3.40.50.720">
    <property type="entry name" value="NAD(P)-binding Rossmann-like Domain"/>
    <property type="match status" value="2"/>
</dbReference>
<feature type="transmembrane region" description="Helical" evidence="2">
    <location>
        <begin position="76"/>
        <end position="100"/>
    </location>
</feature>
<dbReference type="Pfam" id="PF07885">
    <property type="entry name" value="Ion_trans_2"/>
    <property type="match status" value="1"/>
</dbReference>
<dbReference type="GO" id="GO:0006813">
    <property type="term" value="P:potassium ion transport"/>
    <property type="evidence" value="ECO:0007669"/>
    <property type="project" value="InterPro"/>
</dbReference>
<dbReference type="InterPro" id="IPR003148">
    <property type="entry name" value="RCK_N"/>
</dbReference>
<comment type="caution">
    <text evidence="4">The sequence shown here is derived from an EMBL/GenBank/DDBJ whole genome shotgun (WGS) entry which is preliminary data.</text>
</comment>
<reference evidence="4 5" key="1">
    <citation type="journal article" date="2016" name="Front. Microbiol.">
        <title>Single-Cell (Meta-)Genomics of a Dimorphic Candidatus Thiomargarita nelsonii Reveals Genomic Plasticity.</title>
        <authorList>
            <person name="Flood B.E."/>
            <person name="Fliss P."/>
            <person name="Jones D.S."/>
            <person name="Dick G.J."/>
            <person name="Jain S."/>
            <person name="Kaster A.K."/>
            <person name="Winkel M."/>
            <person name="Mussmann M."/>
            <person name="Bailey J."/>
        </authorList>
    </citation>
    <scope>NUCLEOTIDE SEQUENCE [LARGE SCALE GENOMIC DNA]</scope>
    <source>
        <strain evidence="4">Hydrate Ridge</strain>
    </source>
</reference>
<comment type="subcellular location">
    <subcellularLocation>
        <location evidence="1">Cell membrane</location>
        <topology evidence="1">Multi-pass membrane protein</topology>
    </subcellularLocation>
</comment>
<name>A0A0A6PK08_9GAMM</name>
<dbReference type="InterPro" id="IPR036291">
    <property type="entry name" value="NAD(P)-bd_dom_sf"/>
</dbReference>
<dbReference type="EMBL" id="JSZA02000105">
    <property type="protein sequence ID" value="KHD05489.1"/>
    <property type="molecule type" value="Genomic_DNA"/>
</dbReference>
<dbReference type="InterPro" id="IPR050721">
    <property type="entry name" value="Trk_Ktr_HKT_K-transport"/>
</dbReference>
<dbReference type="SUPFAM" id="SSF51735">
    <property type="entry name" value="NAD(P)-binding Rossmann-fold domains"/>
    <property type="match status" value="2"/>
</dbReference>
<dbReference type="PANTHER" id="PTHR43833:SF9">
    <property type="entry name" value="POTASSIUM CHANNEL PROTEIN YUGO-RELATED"/>
    <property type="match status" value="1"/>
</dbReference>
<keyword evidence="5" id="KW-1185">Reference proteome</keyword>
<dbReference type="PROSITE" id="PS51201">
    <property type="entry name" value="RCK_N"/>
    <property type="match status" value="1"/>
</dbReference>
<keyword evidence="2" id="KW-1133">Transmembrane helix</keyword>
<dbReference type="Gene3D" id="1.10.287.70">
    <property type="match status" value="1"/>
</dbReference>
<protein>
    <submittedName>
        <fullName evidence="4">Potassium transporter TrkA</fullName>
    </submittedName>
</protein>
<dbReference type="InterPro" id="IPR013099">
    <property type="entry name" value="K_chnl_dom"/>
</dbReference>
<feature type="transmembrane region" description="Helical" evidence="2">
    <location>
        <begin position="45"/>
        <end position="64"/>
    </location>
</feature>
<dbReference type="GO" id="GO:0005886">
    <property type="term" value="C:plasma membrane"/>
    <property type="evidence" value="ECO:0007669"/>
    <property type="project" value="UniProtKB-SubCell"/>
</dbReference>
<dbReference type="Pfam" id="PF02254">
    <property type="entry name" value="TrkA_N"/>
    <property type="match status" value="2"/>
</dbReference>
<accession>A0A0A6PK08</accession>
<evidence type="ECO:0000313" key="5">
    <source>
        <dbReference type="Proteomes" id="UP000030428"/>
    </source>
</evidence>
<dbReference type="PANTHER" id="PTHR43833">
    <property type="entry name" value="POTASSIUM CHANNEL PROTEIN 2-RELATED-RELATED"/>
    <property type="match status" value="1"/>
</dbReference>
<keyword evidence="2" id="KW-0472">Membrane</keyword>
<evidence type="ECO:0000256" key="2">
    <source>
        <dbReference type="SAM" id="Phobius"/>
    </source>
</evidence>
<evidence type="ECO:0000259" key="3">
    <source>
        <dbReference type="PROSITE" id="PS51201"/>
    </source>
</evidence>
<dbReference type="SUPFAM" id="SSF81324">
    <property type="entry name" value="Voltage-gated potassium channels"/>
    <property type="match status" value="1"/>
</dbReference>
<dbReference type="AlphaFoldDB" id="A0A0A6PK08"/>
<dbReference type="Proteomes" id="UP000030428">
    <property type="component" value="Unassembled WGS sequence"/>
</dbReference>
<feature type="transmembrane region" description="Helical" evidence="2">
    <location>
        <begin position="12"/>
        <end position="33"/>
    </location>
</feature>
<proteinExistence type="predicted"/>
<keyword evidence="2" id="KW-0812">Transmembrane</keyword>